<comment type="similarity">
    <text evidence="2">Belongs to the 'GDSL' lipolytic enzyme family.</text>
</comment>
<sequence>MLKCGSIMASNFHGFFFIFIFIIFSYLTLFVEAAALVPAMFVFGDSLVDVGNNNYLNFSSPKANFYPNGIDFPTGKPTGRFCNGKNPADFLAEKVGLASAPSYLSIIENSSRHTHNINRGINFAFGGATIIPQSNQIIIWE</sequence>
<gene>
    <name evidence="10" type="primary">LOC103491063</name>
</gene>
<organism evidence="9 10">
    <name type="scientific">Cucumis melo</name>
    <name type="common">Muskmelon</name>
    <dbReference type="NCBI Taxonomy" id="3656"/>
    <lineage>
        <taxon>Eukaryota</taxon>
        <taxon>Viridiplantae</taxon>
        <taxon>Streptophyta</taxon>
        <taxon>Embryophyta</taxon>
        <taxon>Tracheophyta</taxon>
        <taxon>Spermatophyta</taxon>
        <taxon>Magnoliopsida</taxon>
        <taxon>eudicotyledons</taxon>
        <taxon>Gunneridae</taxon>
        <taxon>Pentapetalae</taxon>
        <taxon>rosids</taxon>
        <taxon>fabids</taxon>
        <taxon>Cucurbitales</taxon>
        <taxon>Cucurbitaceae</taxon>
        <taxon>Benincaseae</taxon>
        <taxon>Cucumis</taxon>
    </lineage>
</organism>
<evidence type="ECO:0000256" key="6">
    <source>
        <dbReference type="ARBA" id="ARBA00022963"/>
    </source>
</evidence>
<keyword evidence="5" id="KW-0378">Hydrolase</keyword>
<evidence type="ECO:0000256" key="4">
    <source>
        <dbReference type="ARBA" id="ARBA00022729"/>
    </source>
</evidence>
<keyword evidence="4" id="KW-0732">Signal</keyword>
<dbReference type="Gene3D" id="3.40.50.1110">
    <property type="entry name" value="SGNH hydrolase"/>
    <property type="match status" value="1"/>
</dbReference>
<evidence type="ECO:0000256" key="8">
    <source>
        <dbReference type="SAM" id="Phobius"/>
    </source>
</evidence>
<evidence type="ECO:0000313" key="9">
    <source>
        <dbReference type="Proteomes" id="UP001652600"/>
    </source>
</evidence>
<feature type="transmembrane region" description="Helical" evidence="8">
    <location>
        <begin position="12"/>
        <end position="31"/>
    </location>
</feature>
<evidence type="ECO:0000313" key="10">
    <source>
        <dbReference type="RefSeq" id="XP_050942171.1"/>
    </source>
</evidence>
<keyword evidence="9" id="KW-1185">Reference proteome</keyword>
<evidence type="ECO:0000256" key="7">
    <source>
        <dbReference type="ARBA" id="ARBA00023098"/>
    </source>
</evidence>
<name>A0ABM3KWL6_CUCME</name>
<dbReference type="GeneID" id="103491063"/>
<keyword evidence="8" id="KW-0472">Membrane</keyword>
<proteinExistence type="inferred from homology"/>
<dbReference type="PANTHER" id="PTHR45650:SF8">
    <property type="entry name" value="GDSL ESTERASE_LIPASE"/>
    <property type="match status" value="1"/>
</dbReference>
<dbReference type="InterPro" id="IPR001087">
    <property type="entry name" value="GDSL"/>
</dbReference>
<dbReference type="InterPro" id="IPR036514">
    <property type="entry name" value="SGNH_hydro_sf"/>
</dbReference>
<evidence type="ECO:0000256" key="3">
    <source>
        <dbReference type="ARBA" id="ARBA00022525"/>
    </source>
</evidence>
<keyword evidence="8" id="KW-1133">Transmembrane helix</keyword>
<dbReference type="Pfam" id="PF00657">
    <property type="entry name" value="Lipase_GDSL"/>
    <property type="match status" value="1"/>
</dbReference>
<dbReference type="InterPro" id="IPR051238">
    <property type="entry name" value="GDSL_esterase/lipase"/>
</dbReference>
<comment type="subcellular location">
    <subcellularLocation>
        <location evidence="1">Secreted</location>
    </subcellularLocation>
</comment>
<reference evidence="10" key="1">
    <citation type="submission" date="2025-08" db="UniProtKB">
        <authorList>
            <consortium name="RefSeq"/>
        </authorList>
    </citation>
    <scope>IDENTIFICATION</scope>
    <source>
        <tissue evidence="10">Stem</tissue>
    </source>
</reference>
<keyword evidence="3" id="KW-0964">Secreted</keyword>
<evidence type="ECO:0000256" key="2">
    <source>
        <dbReference type="ARBA" id="ARBA00008668"/>
    </source>
</evidence>
<protein>
    <submittedName>
        <fullName evidence="10">GDSL esterase/lipase At5g55050-like</fullName>
    </submittedName>
</protein>
<accession>A0ABM3KWL6</accession>
<keyword evidence="8" id="KW-0812">Transmembrane</keyword>
<keyword evidence="7" id="KW-0443">Lipid metabolism</keyword>
<dbReference type="RefSeq" id="XP_050942171.1">
    <property type="nucleotide sequence ID" value="XM_051086214.1"/>
</dbReference>
<evidence type="ECO:0000256" key="1">
    <source>
        <dbReference type="ARBA" id="ARBA00004613"/>
    </source>
</evidence>
<keyword evidence="6" id="KW-0442">Lipid degradation</keyword>
<dbReference type="Proteomes" id="UP001652600">
    <property type="component" value="Chromosome 6"/>
</dbReference>
<evidence type="ECO:0000256" key="5">
    <source>
        <dbReference type="ARBA" id="ARBA00022801"/>
    </source>
</evidence>
<dbReference type="PANTHER" id="PTHR45650">
    <property type="entry name" value="GDSL-LIKE LIPASE/ACYLHYDROLASE-RELATED"/>
    <property type="match status" value="1"/>
</dbReference>